<sequence length="114" mass="13398">MPCVRLKKSSLIIGIVILLLALSPFAYSRYTLYNLERGILAYLTETKHYEEKEILSIEAKISKTPRYPIYVKFADEPDVTYLYIYRDEKYIQTPPTRDARGNLILHKHTEKETL</sequence>
<dbReference type="EMBL" id="CP026520">
    <property type="protein sequence ID" value="QAV20746.1"/>
    <property type="molecule type" value="Genomic_DNA"/>
</dbReference>
<protein>
    <submittedName>
        <fullName evidence="2">DUF3139 domain-containing protein</fullName>
    </submittedName>
</protein>
<reference evidence="2 3" key="1">
    <citation type="submission" date="2018-01" db="EMBL/GenBank/DDBJ databases">
        <title>The whole genome sequencing and assembly of Paenibacillus chitinolyticus KCCM 41400 strain.</title>
        <authorList>
            <person name="Kim J.-Y."/>
            <person name="Park M.-K."/>
            <person name="Lee Y.-J."/>
            <person name="Yi H."/>
            <person name="Bahn Y.-S."/>
            <person name="Kim J.F."/>
            <person name="Lee D.-W."/>
        </authorList>
    </citation>
    <scope>NUCLEOTIDE SEQUENCE [LARGE SCALE GENOMIC DNA]</scope>
    <source>
        <strain evidence="2 3">KCCM 41400</strain>
    </source>
</reference>
<dbReference type="InterPro" id="IPR021486">
    <property type="entry name" value="DUF3139"/>
</dbReference>
<dbReference type="EMBL" id="JAMDMJ010000022">
    <property type="protein sequence ID" value="MCY9597549.1"/>
    <property type="molecule type" value="Genomic_DNA"/>
</dbReference>
<proteinExistence type="predicted"/>
<evidence type="ECO:0000313" key="1">
    <source>
        <dbReference type="EMBL" id="MCY9597549.1"/>
    </source>
</evidence>
<dbReference type="Pfam" id="PF11337">
    <property type="entry name" value="DUF3139"/>
    <property type="match status" value="1"/>
</dbReference>
<dbReference type="GeneID" id="95378037"/>
<name>A0A410X2A5_9BACL</name>
<reference evidence="1 4" key="2">
    <citation type="submission" date="2022-05" db="EMBL/GenBank/DDBJ databases">
        <title>Genome Sequencing of Bee-Associated Microbes.</title>
        <authorList>
            <person name="Dunlap C."/>
        </authorList>
    </citation>
    <scope>NUCLEOTIDE SEQUENCE [LARGE SCALE GENOMIC DNA]</scope>
    <source>
        <strain evidence="1 4">NRRL B-23120</strain>
    </source>
</reference>
<keyword evidence="4" id="KW-1185">Reference proteome</keyword>
<dbReference type="RefSeq" id="WP_042230605.1">
    <property type="nucleotide sequence ID" value="NZ_CP026520.1"/>
</dbReference>
<accession>A0A410X2A5</accession>
<dbReference type="KEGG" id="pchi:PC41400_24920"/>
<evidence type="ECO:0000313" key="4">
    <source>
        <dbReference type="Proteomes" id="UP001527202"/>
    </source>
</evidence>
<organism evidence="2 3">
    <name type="scientific">Paenibacillus chitinolyticus</name>
    <dbReference type="NCBI Taxonomy" id="79263"/>
    <lineage>
        <taxon>Bacteria</taxon>
        <taxon>Bacillati</taxon>
        <taxon>Bacillota</taxon>
        <taxon>Bacilli</taxon>
        <taxon>Bacillales</taxon>
        <taxon>Paenibacillaceae</taxon>
        <taxon>Paenibacillus</taxon>
    </lineage>
</organism>
<dbReference type="Proteomes" id="UP001527202">
    <property type="component" value="Unassembled WGS sequence"/>
</dbReference>
<gene>
    <name evidence="1" type="ORF">M5X16_17445</name>
    <name evidence="2" type="ORF">PC41400_24920</name>
</gene>
<dbReference type="AlphaFoldDB" id="A0A410X2A5"/>
<evidence type="ECO:0000313" key="3">
    <source>
        <dbReference type="Proteomes" id="UP000288943"/>
    </source>
</evidence>
<evidence type="ECO:0000313" key="2">
    <source>
        <dbReference type="EMBL" id="QAV20746.1"/>
    </source>
</evidence>
<dbReference type="Proteomes" id="UP000288943">
    <property type="component" value="Chromosome"/>
</dbReference>
<dbReference type="OrthoDB" id="2678071at2"/>